<dbReference type="PANTHER" id="PTHR30543">
    <property type="entry name" value="CHROMATE REDUCTASE"/>
    <property type="match status" value="1"/>
</dbReference>
<dbReference type="InterPro" id="IPR029039">
    <property type="entry name" value="Flavoprotein-like_sf"/>
</dbReference>
<feature type="domain" description="NADPH-dependent FMN reductase-like" evidence="1">
    <location>
        <begin position="10"/>
        <end position="155"/>
    </location>
</feature>
<dbReference type="RefSeq" id="WP_015440140.1">
    <property type="nucleotide sequence ID" value="NC_020520.1"/>
</dbReference>
<dbReference type="EMBL" id="AP012057">
    <property type="protein sequence ID" value="BAN00892.1"/>
    <property type="molecule type" value="Genomic_DNA"/>
</dbReference>
<dbReference type="Pfam" id="PF03358">
    <property type="entry name" value="FMN_red"/>
    <property type="match status" value="1"/>
</dbReference>
<proteinExistence type="predicted"/>
<dbReference type="GO" id="GO:0010181">
    <property type="term" value="F:FMN binding"/>
    <property type="evidence" value="ECO:0007669"/>
    <property type="project" value="TreeGrafter"/>
</dbReference>
<accession>A0A6C7E3J7</accession>
<name>A0A6C7E3J7_ILUCY</name>
<dbReference type="OrthoDB" id="9812295at2"/>
<dbReference type="SUPFAM" id="SSF52218">
    <property type="entry name" value="Flavoproteins"/>
    <property type="match status" value="1"/>
</dbReference>
<gene>
    <name evidence="2" type="ORF">YM304_05780</name>
</gene>
<dbReference type="GO" id="GO:0005829">
    <property type="term" value="C:cytosol"/>
    <property type="evidence" value="ECO:0007669"/>
    <property type="project" value="TreeGrafter"/>
</dbReference>
<protein>
    <submittedName>
        <fullName evidence="2">Putative oxidoreductase</fullName>
    </submittedName>
</protein>
<dbReference type="PANTHER" id="PTHR30543:SF21">
    <property type="entry name" value="NAD(P)H-DEPENDENT FMN REDUCTASE LOT6"/>
    <property type="match status" value="1"/>
</dbReference>
<dbReference type="InterPro" id="IPR005025">
    <property type="entry name" value="FMN_Rdtase-like_dom"/>
</dbReference>
<evidence type="ECO:0000259" key="1">
    <source>
        <dbReference type="Pfam" id="PF03358"/>
    </source>
</evidence>
<keyword evidence="3" id="KW-1185">Reference proteome</keyword>
<dbReference type="Proteomes" id="UP000011863">
    <property type="component" value="Chromosome"/>
</dbReference>
<dbReference type="InterPro" id="IPR050712">
    <property type="entry name" value="NAD(P)H-dep_reductase"/>
</dbReference>
<evidence type="ECO:0000313" key="3">
    <source>
        <dbReference type="Proteomes" id="UP000011863"/>
    </source>
</evidence>
<organism evidence="2 3">
    <name type="scientific">Ilumatobacter coccineus (strain NBRC 103263 / KCTC 29153 / YM16-304)</name>
    <dbReference type="NCBI Taxonomy" id="1313172"/>
    <lineage>
        <taxon>Bacteria</taxon>
        <taxon>Bacillati</taxon>
        <taxon>Actinomycetota</taxon>
        <taxon>Acidimicrobiia</taxon>
        <taxon>Acidimicrobiales</taxon>
        <taxon>Ilumatobacteraceae</taxon>
        <taxon>Ilumatobacter</taxon>
    </lineage>
</organism>
<dbReference type="Gene3D" id="3.40.50.360">
    <property type="match status" value="1"/>
</dbReference>
<reference evidence="2 3" key="1">
    <citation type="journal article" date="2013" name="Int. J. Syst. Evol. Microbiol.">
        <title>Ilumatobacter nonamiense sp. nov. and Ilumatobacter coccineum sp. nov., isolated from seashore sand.</title>
        <authorList>
            <person name="Matsumoto A."/>
            <person name="Kasai H."/>
            <person name="Matsuo Y."/>
            <person name="Shizuri Y."/>
            <person name="Ichikawa N."/>
            <person name="Fujita N."/>
            <person name="Omura S."/>
            <person name="Takahashi Y."/>
        </authorList>
    </citation>
    <scope>NUCLEOTIDE SEQUENCE [LARGE SCALE GENOMIC DNA]</scope>
    <source>
        <strain evidence="3">NBRC 103263 / KCTC 29153 / YM16-304</strain>
    </source>
</reference>
<dbReference type="KEGG" id="aym:YM304_05780"/>
<dbReference type="AlphaFoldDB" id="A0A6C7E3J7"/>
<evidence type="ECO:0000313" key="2">
    <source>
        <dbReference type="EMBL" id="BAN00892.1"/>
    </source>
</evidence>
<dbReference type="GO" id="GO:0016491">
    <property type="term" value="F:oxidoreductase activity"/>
    <property type="evidence" value="ECO:0007669"/>
    <property type="project" value="InterPro"/>
</dbReference>
<sequence>MHTTHTHPDKVLVVAASTRTGSINQALAGHIAELLDAAGHAELVDLRQHVLPLYDGDLEARDGIPAAAVALAAEIASADALVIVSPEYNGTFSPLLKNTIDWVSRVDAAALAHLRILVASASPGRGGGANGAAMVCTWLRNMGLDVADRTLTVGEASIGSDGALVGLDDVALDSFVGQCVLERSTN</sequence>